<keyword evidence="2" id="KW-1185">Reference proteome</keyword>
<dbReference type="Proteomes" id="UP000504610">
    <property type="component" value="Chromosome 6"/>
</dbReference>
<reference evidence="3 4" key="2">
    <citation type="submission" date="2025-04" db="UniProtKB">
        <authorList>
            <consortium name="RefSeq"/>
        </authorList>
    </citation>
    <scope>IDENTIFICATION</scope>
    <source>
        <tissue evidence="3 4">Leaf</tissue>
    </source>
</reference>
<proteinExistence type="predicted"/>
<protein>
    <submittedName>
        <fullName evidence="3">Uncharacterized protein LOC108850150</fullName>
    </submittedName>
    <submittedName>
        <fullName evidence="4">Uncharacterized protein LOC130496868</fullName>
    </submittedName>
    <submittedName>
        <fullName evidence="5">Uncharacterized protein LOC130500003</fullName>
    </submittedName>
</protein>
<dbReference type="KEGG" id="rsz:130496868"/>
<evidence type="ECO:0000313" key="4">
    <source>
        <dbReference type="RefSeq" id="XP_056845444.1"/>
    </source>
</evidence>
<evidence type="ECO:0000313" key="2">
    <source>
        <dbReference type="Proteomes" id="UP000504610"/>
    </source>
</evidence>
<gene>
    <name evidence="3" type="primary">LOC108850150</name>
    <name evidence="4" type="synonym">LOC130496868</name>
    <name evidence="5" type="synonym">LOC130500003</name>
</gene>
<dbReference type="KEGG" id="rsz:108850150"/>
<dbReference type="RefSeq" id="XP_056850672.1">
    <property type="nucleotide sequence ID" value="XM_056994692.1"/>
</dbReference>
<feature type="compositionally biased region" description="Pro residues" evidence="1">
    <location>
        <begin position="91"/>
        <end position="103"/>
    </location>
</feature>
<dbReference type="Proteomes" id="UP000504610">
    <property type="component" value="Chromosome 9"/>
</dbReference>
<name>A0A6J0N3J9_RAPSA</name>
<feature type="region of interest" description="Disordered" evidence="1">
    <location>
        <begin position="1"/>
        <end position="132"/>
    </location>
</feature>
<accession>A0A6J0N3J9</accession>
<sequence length="164" mass="18327">MATTGRKRLRNRGGRTSYGSTFLGQTDPSASTSRTPETVPESQIPSVPYVPQAPYDPHAYYPQPYVDPTTYFTYEEGRDHQQPHDQQPQHPQQPPQPAQPAQPAPEQVPYEPPEEAPAVPGLHPDLMVPPDAPYARYSVEDILRMPGREGLPVLDPYLRSGTTW</sequence>
<feature type="compositionally biased region" description="Basic residues" evidence="1">
    <location>
        <begin position="1"/>
        <end position="13"/>
    </location>
</feature>
<evidence type="ECO:0000256" key="1">
    <source>
        <dbReference type="SAM" id="MobiDB-lite"/>
    </source>
</evidence>
<feature type="compositionally biased region" description="Polar residues" evidence="1">
    <location>
        <begin position="17"/>
        <end position="45"/>
    </location>
</feature>
<dbReference type="Proteomes" id="UP000504610">
    <property type="component" value="Chromosome 1"/>
</dbReference>
<dbReference type="RefSeq" id="XP_018479230.2">
    <property type="nucleotide sequence ID" value="XM_018623728.2"/>
</dbReference>
<evidence type="ECO:0000313" key="3">
    <source>
        <dbReference type="RefSeq" id="XP_018479230.2"/>
    </source>
</evidence>
<evidence type="ECO:0000313" key="5">
    <source>
        <dbReference type="RefSeq" id="XP_056850672.1"/>
    </source>
</evidence>
<dbReference type="OrthoDB" id="1123001at2759"/>
<dbReference type="RefSeq" id="XP_056845444.1">
    <property type="nucleotide sequence ID" value="XM_056989464.1"/>
</dbReference>
<dbReference type="AlphaFoldDB" id="A0A6J0N3J9"/>
<reference evidence="2" key="1">
    <citation type="journal article" date="2019" name="Database">
        <title>The radish genome database (RadishGD): an integrated information resource for radish genomics.</title>
        <authorList>
            <person name="Yu H.J."/>
            <person name="Baek S."/>
            <person name="Lee Y.J."/>
            <person name="Cho A."/>
            <person name="Mun J.H."/>
        </authorList>
    </citation>
    <scope>NUCLEOTIDE SEQUENCE [LARGE SCALE GENOMIC DNA]</scope>
    <source>
        <strain evidence="2">cv. WK10039</strain>
    </source>
</reference>
<organism evidence="2 3">
    <name type="scientific">Raphanus sativus</name>
    <name type="common">Radish</name>
    <name type="synonym">Raphanus raphanistrum var. sativus</name>
    <dbReference type="NCBI Taxonomy" id="3726"/>
    <lineage>
        <taxon>Eukaryota</taxon>
        <taxon>Viridiplantae</taxon>
        <taxon>Streptophyta</taxon>
        <taxon>Embryophyta</taxon>
        <taxon>Tracheophyta</taxon>
        <taxon>Spermatophyta</taxon>
        <taxon>Magnoliopsida</taxon>
        <taxon>eudicotyledons</taxon>
        <taxon>Gunneridae</taxon>
        <taxon>Pentapetalae</taxon>
        <taxon>rosids</taxon>
        <taxon>malvids</taxon>
        <taxon>Brassicales</taxon>
        <taxon>Brassicaceae</taxon>
        <taxon>Brassiceae</taxon>
        <taxon>Raphanus</taxon>
    </lineage>
</organism>
<dbReference type="KEGG" id="rsz:130500003"/>
<dbReference type="GeneID" id="108850150"/>